<evidence type="ECO:0000256" key="1">
    <source>
        <dbReference type="SAM" id="SignalP"/>
    </source>
</evidence>
<evidence type="ECO:0000313" key="4">
    <source>
        <dbReference type="Proteomes" id="UP000663844"/>
    </source>
</evidence>
<dbReference type="AlphaFoldDB" id="A0A819VLX9"/>
<sequence>MSIVQMNVFILLICCNLFPLHLSYTTHGRINNNGTPSSTTTTMSPTWNNLSEWSIDSYQSLTSLRSDNHLLTDEESNRHNATIIINYYQILNQPETISWFEKPWRVLGSATSLITNFFQKLFN</sequence>
<dbReference type="EMBL" id="CAJNOG010002445">
    <property type="protein sequence ID" value="CAF1505401.1"/>
    <property type="molecule type" value="Genomic_DNA"/>
</dbReference>
<dbReference type="Proteomes" id="UP000663845">
    <property type="component" value="Unassembled WGS sequence"/>
</dbReference>
<evidence type="ECO:0000313" key="2">
    <source>
        <dbReference type="EMBL" id="CAF1505401.1"/>
    </source>
</evidence>
<feature type="signal peptide" evidence="1">
    <location>
        <begin position="1"/>
        <end position="23"/>
    </location>
</feature>
<feature type="chain" id="PRO_5035619950" evidence="1">
    <location>
        <begin position="24"/>
        <end position="123"/>
    </location>
</feature>
<accession>A0A819VLX9</accession>
<evidence type="ECO:0000313" key="3">
    <source>
        <dbReference type="EMBL" id="CAF4110888.1"/>
    </source>
</evidence>
<proteinExistence type="predicted"/>
<dbReference type="EMBL" id="CAJOAZ010005730">
    <property type="protein sequence ID" value="CAF4110888.1"/>
    <property type="molecule type" value="Genomic_DNA"/>
</dbReference>
<dbReference type="Proteomes" id="UP000663844">
    <property type="component" value="Unassembled WGS sequence"/>
</dbReference>
<gene>
    <name evidence="2" type="ORF">JYZ213_LOCUS43728</name>
    <name evidence="3" type="ORF">OXD698_LOCUS35933</name>
</gene>
<comment type="caution">
    <text evidence="3">The sequence shown here is derived from an EMBL/GenBank/DDBJ whole genome shotgun (WGS) entry which is preliminary data.</text>
</comment>
<name>A0A819VLX9_9BILA</name>
<protein>
    <submittedName>
        <fullName evidence="3">Uncharacterized protein</fullName>
    </submittedName>
</protein>
<reference evidence="3" key="1">
    <citation type="submission" date="2021-02" db="EMBL/GenBank/DDBJ databases">
        <authorList>
            <person name="Nowell W R."/>
        </authorList>
    </citation>
    <scope>NUCLEOTIDE SEQUENCE</scope>
</reference>
<keyword evidence="1" id="KW-0732">Signal</keyword>
<organism evidence="3 4">
    <name type="scientific">Adineta steineri</name>
    <dbReference type="NCBI Taxonomy" id="433720"/>
    <lineage>
        <taxon>Eukaryota</taxon>
        <taxon>Metazoa</taxon>
        <taxon>Spiralia</taxon>
        <taxon>Gnathifera</taxon>
        <taxon>Rotifera</taxon>
        <taxon>Eurotatoria</taxon>
        <taxon>Bdelloidea</taxon>
        <taxon>Adinetida</taxon>
        <taxon>Adinetidae</taxon>
        <taxon>Adineta</taxon>
    </lineage>
</organism>